<sequence length="158" mass="18371">MENGFLDKVEDNAAVRILSEKTRLKKCDSLTEGYVSELWDFTCISVIQNNHQELKEIWVQWDNEIKQLFYCNYGDLPYLLDIKSHQRSEKLMNITRMSEQWVTTRIKQKGDALGHVDEAVLDLFDILDKKVMPVPAILAETFRSLNACWRAGEGRFIG</sequence>
<dbReference type="AlphaFoldDB" id="A0A7J9JEZ0"/>
<accession>A0A7J9JEZ0</accession>
<proteinExistence type="predicted"/>
<reference evidence="1 2" key="1">
    <citation type="journal article" date="2019" name="Genome Biol. Evol.">
        <title>Insights into the evolution of the New World diploid cottons (Gossypium, subgenus Houzingenia) based on genome sequencing.</title>
        <authorList>
            <person name="Grover C.E."/>
            <person name="Arick M.A. 2nd"/>
            <person name="Thrash A."/>
            <person name="Conover J.L."/>
            <person name="Sanders W.S."/>
            <person name="Peterson D.G."/>
            <person name="Frelichowski J.E."/>
            <person name="Scheffler J.A."/>
            <person name="Scheffler B.E."/>
            <person name="Wendel J.F."/>
        </authorList>
    </citation>
    <scope>NUCLEOTIDE SEQUENCE [LARGE SCALE GENOMIC DNA]</scope>
    <source>
        <strain evidence="1">6</strain>
        <tissue evidence="1">Leaf</tissue>
    </source>
</reference>
<dbReference type="Proteomes" id="UP000593575">
    <property type="component" value="Unassembled WGS sequence"/>
</dbReference>
<dbReference type="EMBL" id="JABFAE010000007">
    <property type="protein sequence ID" value="MBA0832976.1"/>
    <property type="molecule type" value="Genomic_DNA"/>
</dbReference>
<organism evidence="1 2">
    <name type="scientific">Gossypium armourianum</name>
    <dbReference type="NCBI Taxonomy" id="34283"/>
    <lineage>
        <taxon>Eukaryota</taxon>
        <taxon>Viridiplantae</taxon>
        <taxon>Streptophyta</taxon>
        <taxon>Embryophyta</taxon>
        <taxon>Tracheophyta</taxon>
        <taxon>Spermatophyta</taxon>
        <taxon>Magnoliopsida</taxon>
        <taxon>eudicotyledons</taxon>
        <taxon>Gunneridae</taxon>
        <taxon>Pentapetalae</taxon>
        <taxon>rosids</taxon>
        <taxon>malvids</taxon>
        <taxon>Malvales</taxon>
        <taxon>Malvaceae</taxon>
        <taxon>Malvoideae</taxon>
        <taxon>Gossypium</taxon>
    </lineage>
</organism>
<keyword evidence="2" id="KW-1185">Reference proteome</keyword>
<feature type="non-terminal residue" evidence="1">
    <location>
        <position position="1"/>
    </location>
</feature>
<dbReference type="PANTHER" id="PTHR48200">
    <property type="entry name" value="PROTEIN, PUTATIVE-RELATED"/>
    <property type="match status" value="1"/>
</dbReference>
<comment type="caution">
    <text evidence="1">The sequence shown here is derived from an EMBL/GenBank/DDBJ whole genome shotgun (WGS) entry which is preliminary data.</text>
</comment>
<protein>
    <submittedName>
        <fullName evidence="1">Uncharacterized protein</fullName>
    </submittedName>
</protein>
<name>A0A7J9JEZ0_9ROSI</name>
<gene>
    <name evidence="1" type="ORF">Goarm_017322</name>
</gene>
<dbReference type="PANTHER" id="PTHR48200:SF1">
    <property type="entry name" value="AMINOTRANSFERASE-LIKE PLANT MOBILE DOMAIN-CONTAINING PROTEIN"/>
    <property type="match status" value="1"/>
</dbReference>
<evidence type="ECO:0000313" key="2">
    <source>
        <dbReference type="Proteomes" id="UP000593575"/>
    </source>
</evidence>
<evidence type="ECO:0000313" key="1">
    <source>
        <dbReference type="EMBL" id="MBA0832976.1"/>
    </source>
</evidence>